<keyword evidence="5" id="KW-0597">Phosphoprotein</keyword>
<evidence type="ECO:0000259" key="6">
    <source>
        <dbReference type="PROSITE" id="PS50075"/>
    </source>
</evidence>
<sequence>MSIPSIRSYPMPQQMPENRVRWNLDAERAVLLIHDMQEYFLHFYGEESALIDTLLANLIALRSWAWEHKVPVVYTAQPPSQTAEERALLTDLWGPGITASDPEAAKIVTPLTPEKNDTVLVKWRYSAFQRSHLEALMRDWGRDQLIIGGVYAHIGCMTTALDAFMRDIKPFLVADAVADFSPREHQQALDFVAGRCGSVTTVEEILNPVAKVDFPWLTAQITPLLEEDAGTPDPEDNLLDYGLDSIQVMQLIGRWQQLGIHLSFEELAGEPTLANWWKLIEQKQAA</sequence>
<dbReference type="GeneID" id="76609291"/>
<dbReference type="Proteomes" id="UP000076077">
    <property type="component" value="Chromosome"/>
</dbReference>
<name>A0A143HPL0_MICTH</name>
<dbReference type="InterPro" id="IPR050272">
    <property type="entry name" value="Isochorismatase-like_hydrls"/>
</dbReference>
<dbReference type="AlphaFoldDB" id="A0A143HPL0"/>
<evidence type="ECO:0000313" key="7">
    <source>
        <dbReference type="EMBL" id="AMX03675.1"/>
    </source>
</evidence>
<evidence type="ECO:0000256" key="2">
    <source>
        <dbReference type="ARBA" id="ARBA00012100"/>
    </source>
</evidence>
<dbReference type="GO" id="GO:0008908">
    <property type="term" value="F:isochorismatase activity"/>
    <property type="evidence" value="ECO:0007669"/>
    <property type="project" value="UniProtKB-EC"/>
</dbReference>
<dbReference type="InterPro" id="IPR016291">
    <property type="entry name" value="Isochorismatase"/>
</dbReference>
<proteinExistence type="predicted"/>
<dbReference type="InterPro" id="IPR000868">
    <property type="entry name" value="Isochorismatase-like_dom"/>
</dbReference>
<dbReference type="InterPro" id="IPR036380">
    <property type="entry name" value="Isochorismatase-like_sf"/>
</dbReference>
<dbReference type="PIRSF" id="PIRSF001111">
    <property type="entry name" value="Isochorismatase"/>
    <property type="match status" value="1"/>
</dbReference>
<keyword evidence="5" id="KW-0596">Phosphopantetheine</keyword>
<dbReference type="PRINTS" id="PR01398">
    <property type="entry name" value="ISCHRISMTASE"/>
</dbReference>
<keyword evidence="3" id="KW-0378">Hydrolase</keyword>
<reference evidence="9" key="1">
    <citation type="submission" date="2016-03" db="EMBL/GenBank/DDBJ databases">
        <authorList>
            <person name="Lee Y.-S."/>
            <person name="Choi Y.-L."/>
        </authorList>
    </citation>
    <scope>NUCLEOTIDE SEQUENCE [LARGE SCALE GENOMIC DNA]</scope>
    <source>
        <strain evidence="9">DAU221</strain>
    </source>
</reference>
<dbReference type="KEGG" id="mthd:A3224_14750"/>
<dbReference type="STRING" id="252514.A3224_14750"/>
<reference evidence="7" key="2">
    <citation type="submission" date="2016-03" db="EMBL/GenBank/DDBJ databases">
        <authorList>
            <person name="Ploux O."/>
        </authorList>
    </citation>
    <scope>NUCLEOTIDE SEQUENCE [LARGE SCALE GENOMIC DNA]</scope>
    <source>
        <strain evidence="7">DAU221</strain>
    </source>
</reference>
<comment type="pathway">
    <text evidence="1">Siderophore biosynthesis.</text>
</comment>
<organism evidence="7 9">
    <name type="scientific">Microbulbifer thermotolerans</name>
    <dbReference type="NCBI Taxonomy" id="252514"/>
    <lineage>
        <taxon>Bacteria</taxon>
        <taxon>Pseudomonadati</taxon>
        <taxon>Pseudomonadota</taxon>
        <taxon>Gammaproteobacteria</taxon>
        <taxon>Cellvibrionales</taxon>
        <taxon>Microbulbiferaceae</taxon>
        <taxon>Microbulbifer</taxon>
    </lineage>
</organism>
<dbReference type="Pfam" id="PF00857">
    <property type="entry name" value="Isochorismatase"/>
    <property type="match status" value="1"/>
</dbReference>
<dbReference type="Gene3D" id="3.40.50.850">
    <property type="entry name" value="Isochorismatase-like"/>
    <property type="match status" value="1"/>
</dbReference>
<dbReference type="InterPro" id="IPR009081">
    <property type="entry name" value="PP-bd_ACP"/>
</dbReference>
<feature type="modified residue" description="O-(pantetheine 4'-phosphoryl)serine" evidence="5">
    <location>
        <position position="245"/>
    </location>
</feature>
<dbReference type="InterPro" id="IPR036736">
    <property type="entry name" value="ACP-like_sf"/>
</dbReference>
<evidence type="ECO:0000313" key="8">
    <source>
        <dbReference type="EMBL" id="MCX2802541.1"/>
    </source>
</evidence>
<dbReference type="Gene3D" id="1.10.1200.10">
    <property type="entry name" value="ACP-like"/>
    <property type="match status" value="1"/>
</dbReference>
<comment type="catalytic activity">
    <reaction evidence="4">
        <text>isochorismate + H2O = (2S,3S)-2,3-dihydroxy-2,3-dihydrobenzoate + pyruvate</text>
        <dbReference type="Rhea" id="RHEA:11112"/>
        <dbReference type="ChEBI" id="CHEBI:15361"/>
        <dbReference type="ChEBI" id="CHEBI:15377"/>
        <dbReference type="ChEBI" id="CHEBI:29780"/>
        <dbReference type="ChEBI" id="CHEBI:58764"/>
        <dbReference type="EC" id="3.3.2.1"/>
    </reaction>
</comment>
<evidence type="ECO:0000313" key="9">
    <source>
        <dbReference type="Proteomes" id="UP000076077"/>
    </source>
</evidence>
<reference evidence="8" key="3">
    <citation type="submission" date="2022-11" db="EMBL/GenBank/DDBJ databases">
        <title>Chitin-degrading and fungicidal potential of chitinolytic bacterial strains from marine environment of the Pacific Ocean regions.</title>
        <authorList>
            <person name="Pentekhina I."/>
            <person name="Nedashkovskaya O."/>
            <person name="Seitkalieva A."/>
            <person name="Podvolotskaya A."/>
            <person name="Tekutyeva L."/>
            <person name="Balabanova L."/>
        </authorList>
    </citation>
    <scope>NUCLEOTIDE SEQUENCE</scope>
    <source>
        <strain evidence="8">KMM 6838</strain>
    </source>
</reference>
<dbReference type="EMBL" id="JAPHQB010000020">
    <property type="protein sequence ID" value="MCX2802541.1"/>
    <property type="molecule type" value="Genomic_DNA"/>
</dbReference>
<dbReference type="Pfam" id="PF00550">
    <property type="entry name" value="PP-binding"/>
    <property type="match status" value="1"/>
</dbReference>
<accession>A0A143HPL0</accession>
<evidence type="ECO:0000256" key="3">
    <source>
        <dbReference type="ARBA" id="ARBA00022801"/>
    </source>
</evidence>
<gene>
    <name evidence="7" type="ORF">A3224_14750</name>
    <name evidence="8" type="ORF">OQJ68_12160</name>
</gene>
<dbReference type="EMBL" id="CP014864">
    <property type="protein sequence ID" value="AMX03675.1"/>
    <property type="molecule type" value="Genomic_DNA"/>
</dbReference>
<dbReference type="PANTHER" id="PTHR43540">
    <property type="entry name" value="PEROXYUREIDOACRYLATE/UREIDOACRYLATE AMIDOHYDROLASE-RELATED"/>
    <property type="match status" value="1"/>
</dbReference>
<dbReference type="SUPFAM" id="SSF47336">
    <property type="entry name" value="ACP-like"/>
    <property type="match status" value="1"/>
</dbReference>
<dbReference type="RefSeq" id="WP_067156339.1">
    <property type="nucleotide sequence ID" value="NZ_CP014864.1"/>
</dbReference>
<keyword evidence="9" id="KW-1185">Reference proteome</keyword>
<protein>
    <recommendedName>
        <fullName evidence="2">isochorismatase</fullName>
        <ecNumber evidence="2">3.3.2.1</ecNumber>
    </recommendedName>
</protein>
<evidence type="ECO:0000256" key="1">
    <source>
        <dbReference type="ARBA" id="ARBA00004924"/>
    </source>
</evidence>
<dbReference type="EC" id="3.3.2.1" evidence="2"/>
<comment type="cofactor">
    <cofactor evidence="5">
        <name>pantetheine 4'-phosphate</name>
        <dbReference type="ChEBI" id="CHEBI:47942"/>
    </cofactor>
    <text evidence="5">Binds 1 phosphopantetheine covalently.</text>
</comment>
<dbReference type="SUPFAM" id="SSF52499">
    <property type="entry name" value="Isochorismatase-like hydrolases"/>
    <property type="match status" value="1"/>
</dbReference>
<dbReference type="OrthoDB" id="5794853at2"/>
<dbReference type="Proteomes" id="UP001209730">
    <property type="component" value="Unassembled WGS sequence"/>
</dbReference>
<dbReference type="PROSITE" id="PS50075">
    <property type="entry name" value="CARRIER"/>
    <property type="match status" value="1"/>
</dbReference>
<dbReference type="PANTHER" id="PTHR43540:SF3">
    <property type="entry name" value="ENTEROBACTIN SYNTHASE COMPONENT B"/>
    <property type="match status" value="1"/>
</dbReference>
<feature type="domain" description="Carrier" evidence="6">
    <location>
        <begin position="208"/>
        <end position="284"/>
    </location>
</feature>
<evidence type="ECO:0000256" key="4">
    <source>
        <dbReference type="ARBA" id="ARBA00048590"/>
    </source>
</evidence>
<evidence type="ECO:0000256" key="5">
    <source>
        <dbReference type="PIRSR" id="PIRSR001111-50"/>
    </source>
</evidence>